<keyword evidence="3 5" id="KW-0346">Stress response</keyword>
<evidence type="ECO:0000259" key="6">
    <source>
        <dbReference type="Pfam" id="PF01628"/>
    </source>
</evidence>
<evidence type="ECO:0000256" key="1">
    <source>
        <dbReference type="ARBA" id="ARBA00022491"/>
    </source>
</evidence>
<dbReference type="PANTHER" id="PTHR34824:SF1">
    <property type="entry name" value="HEAT-INDUCIBLE TRANSCRIPTION REPRESSOR HRCA"/>
    <property type="match status" value="1"/>
</dbReference>
<evidence type="ECO:0000256" key="5">
    <source>
        <dbReference type="HAMAP-Rule" id="MF_00081"/>
    </source>
</evidence>
<comment type="similarity">
    <text evidence="5">Belongs to the HrcA family.</text>
</comment>
<protein>
    <recommendedName>
        <fullName evidence="5">Heat-inducible transcription repressor HrcA</fullName>
    </recommendedName>
</protein>
<comment type="function">
    <text evidence="5">Negative regulator of class I heat shock genes (grpE-dnaK-dnaJ and groELS operons). Prevents heat-shock induction of these operons.</text>
</comment>
<reference evidence="7 8" key="1">
    <citation type="journal article" date="2016" name="Nat. Commun.">
        <title>Thousands of microbial genomes shed light on interconnected biogeochemical processes in an aquifer system.</title>
        <authorList>
            <person name="Anantharaman K."/>
            <person name="Brown C.T."/>
            <person name="Hug L.A."/>
            <person name="Sharon I."/>
            <person name="Castelle C.J."/>
            <person name="Probst A.J."/>
            <person name="Thomas B.C."/>
            <person name="Singh A."/>
            <person name="Wilkins M.J."/>
            <person name="Karaoz U."/>
            <person name="Brodie E.L."/>
            <person name="Williams K.H."/>
            <person name="Hubbard S.S."/>
            <person name="Banfield J.F."/>
        </authorList>
    </citation>
    <scope>NUCLEOTIDE SEQUENCE [LARGE SCALE GENOMIC DNA]</scope>
</reference>
<dbReference type="GO" id="GO:0003677">
    <property type="term" value="F:DNA binding"/>
    <property type="evidence" value="ECO:0007669"/>
    <property type="project" value="InterPro"/>
</dbReference>
<dbReference type="SUPFAM" id="SSF55781">
    <property type="entry name" value="GAF domain-like"/>
    <property type="match status" value="1"/>
</dbReference>
<dbReference type="HAMAP" id="MF_00081">
    <property type="entry name" value="HrcA"/>
    <property type="match status" value="1"/>
</dbReference>
<evidence type="ECO:0000313" key="7">
    <source>
        <dbReference type="EMBL" id="OGY28779.1"/>
    </source>
</evidence>
<dbReference type="InterPro" id="IPR036388">
    <property type="entry name" value="WH-like_DNA-bd_sf"/>
</dbReference>
<sequence length="242" mass="27075">MMDLSDRLQEILRAIVEEYISSSEPVGSETIVKKYNIGVSPATVRNVMVSLTREGYLNQPHTSAGRIPSCQGIKLYIDTLMKENQLSVRDEVTIKEYLWEERYNLNKLLRNSVHQLADRSKTLSVIATDSGDVYFAGLSHILDLPEFYDIDLTKSVLSLIDEVSTLEEILNRTVGQDDVHVLFGEELGIENLAPCSFIFAHFGSGEKSGSVGLIGPSRLPYARLIPTVRYFSNLLTDITGSW</sequence>
<evidence type="ECO:0000256" key="2">
    <source>
        <dbReference type="ARBA" id="ARBA00023015"/>
    </source>
</evidence>
<dbReference type="Gene3D" id="3.30.450.40">
    <property type="match status" value="1"/>
</dbReference>
<feature type="domain" description="Heat-inducible transcription repressor HrcA C-terminal" evidence="6">
    <location>
        <begin position="77"/>
        <end position="225"/>
    </location>
</feature>
<dbReference type="InterPro" id="IPR002571">
    <property type="entry name" value="HrcA"/>
</dbReference>
<evidence type="ECO:0000256" key="3">
    <source>
        <dbReference type="ARBA" id="ARBA00023016"/>
    </source>
</evidence>
<keyword evidence="4 5" id="KW-0804">Transcription</keyword>
<dbReference type="Proteomes" id="UP000177821">
    <property type="component" value="Unassembled WGS sequence"/>
</dbReference>
<dbReference type="EMBL" id="MHCX01000044">
    <property type="protein sequence ID" value="OGY28779.1"/>
    <property type="molecule type" value="Genomic_DNA"/>
</dbReference>
<organism evidence="7 8">
    <name type="scientific">Candidatus Woykebacteria bacterium RIFCSPHIGHO2_02_FULL_43_16b</name>
    <dbReference type="NCBI Taxonomy" id="1802601"/>
    <lineage>
        <taxon>Bacteria</taxon>
        <taxon>Candidatus Woykeibacteriota</taxon>
    </lineage>
</organism>
<evidence type="ECO:0000313" key="8">
    <source>
        <dbReference type="Proteomes" id="UP000177821"/>
    </source>
</evidence>
<name>A0A1G1WM48_9BACT</name>
<dbReference type="SUPFAM" id="SSF46785">
    <property type="entry name" value="Winged helix' DNA-binding domain"/>
    <property type="match status" value="1"/>
</dbReference>
<dbReference type="Gene3D" id="1.10.10.10">
    <property type="entry name" value="Winged helix-like DNA-binding domain superfamily/Winged helix DNA-binding domain"/>
    <property type="match status" value="1"/>
</dbReference>
<evidence type="ECO:0000256" key="4">
    <source>
        <dbReference type="ARBA" id="ARBA00023163"/>
    </source>
</evidence>
<proteinExistence type="inferred from homology"/>
<dbReference type="InterPro" id="IPR036390">
    <property type="entry name" value="WH_DNA-bd_sf"/>
</dbReference>
<dbReference type="PANTHER" id="PTHR34824">
    <property type="entry name" value="HEAT-INDUCIBLE TRANSCRIPTION REPRESSOR HRCA"/>
    <property type="match status" value="1"/>
</dbReference>
<dbReference type="InterPro" id="IPR029016">
    <property type="entry name" value="GAF-like_dom_sf"/>
</dbReference>
<dbReference type="AlphaFoldDB" id="A0A1G1WM48"/>
<accession>A0A1G1WM48</accession>
<gene>
    <name evidence="5" type="primary">hrcA</name>
    <name evidence="7" type="ORF">A3J50_00040</name>
</gene>
<dbReference type="Pfam" id="PF01628">
    <property type="entry name" value="HrcA"/>
    <property type="match status" value="1"/>
</dbReference>
<dbReference type="GO" id="GO:0045892">
    <property type="term" value="P:negative regulation of DNA-templated transcription"/>
    <property type="evidence" value="ECO:0007669"/>
    <property type="project" value="UniProtKB-UniRule"/>
</dbReference>
<keyword evidence="1 5" id="KW-0678">Repressor</keyword>
<dbReference type="InterPro" id="IPR021153">
    <property type="entry name" value="HrcA_C"/>
</dbReference>
<comment type="caution">
    <text evidence="7">The sequence shown here is derived from an EMBL/GenBank/DDBJ whole genome shotgun (WGS) entry which is preliminary data.</text>
</comment>
<keyword evidence="2 5" id="KW-0805">Transcription regulation</keyword>